<dbReference type="HOGENOM" id="CLU_144881_1_1_1"/>
<evidence type="ECO:0000313" key="2">
    <source>
        <dbReference type="Proteomes" id="UP000008672"/>
    </source>
</evidence>
<accession>H3A6V4</accession>
<dbReference type="InterPro" id="IPR059162">
    <property type="entry name" value="RIIAD1"/>
</dbReference>
<dbReference type="Proteomes" id="UP000008672">
    <property type="component" value="Unassembled WGS sequence"/>
</dbReference>
<keyword evidence="2" id="KW-1185">Reference proteome</keyword>
<protein>
    <recommendedName>
        <fullName evidence="3">RIIa domain-containing protein</fullName>
    </recommendedName>
</protein>
<dbReference type="PANTHER" id="PTHR15505">
    <property type="entry name" value="RIIA DOMAIN-CONTAINING PROTEIN 1"/>
    <property type="match status" value="1"/>
</dbReference>
<dbReference type="FunCoup" id="H3A6V4">
    <property type="interactions" value="11"/>
</dbReference>
<evidence type="ECO:0000313" key="1">
    <source>
        <dbReference type="Ensembl" id="ENSLACP00000005375.1"/>
    </source>
</evidence>
<proteinExistence type="predicted"/>
<dbReference type="AlphaFoldDB" id="H3A6V4"/>
<reference evidence="1" key="3">
    <citation type="submission" date="2025-09" db="UniProtKB">
        <authorList>
            <consortium name="Ensembl"/>
        </authorList>
    </citation>
    <scope>IDENTIFICATION</scope>
</reference>
<dbReference type="eggNOG" id="ENOG502S8ZF">
    <property type="taxonomic scope" value="Eukaryota"/>
</dbReference>
<dbReference type="InParanoid" id="H3A6V4"/>
<sequence>NLNSGLEGLDFKAPNAEQQGKLCQFRINTQIENEKYLRSHPELQLLIAEFLREVLFMRSEDTREFAAEHFADPELLERIQIKHLSPRSIDV</sequence>
<dbReference type="CDD" id="cd22971">
    <property type="entry name" value="DD_RIIAD1"/>
    <property type="match status" value="1"/>
</dbReference>
<dbReference type="STRING" id="7897.ENSLACP00000005375"/>
<dbReference type="EMBL" id="AFYH01245741">
    <property type="status" value="NOT_ANNOTATED_CDS"/>
    <property type="molecule type" value="Genomic_DNA"/>
</dbReference>
<organism evidence="1 2">
    <name type="scientific">Latimeria chalumnae</name>
    <name type="common">Coelacanth</name>
    <dbReference type="NCBI Taxonomy" id="7897"/>
    <lineage>
        <taxon>Eukaryota</taxon>
        <taxon>Metazoa</taxon>
        <taxon>Chordata</taxon>
        <taxon>Craniata</taxon>
        <taxon>Vertebrata</taxon>
        <taxon>Euteleostomi</taxon>
        <taxon>Coelacanthiformes</taxon>
        <taxon>Coelacanthidae</taxon>
        <taxon>Latimeria</taxon>
    </lineage>
</organism>
<dbReference type="SUPFAM" id="SSF47391">
    <property type="entry name" value="Dimerization-anchoring domain of cAMP-dependent PK regulatory subunit"/>
    <property type="match status" value="1"/>
</dbReference>
<evidence type="ECO:0008006" key="3">
    <source>
        <dbReference type="Google" id="ProtNLM"/>
    </source>
</evidence>
<name>H3A6V4_LATCH</name>
<reference evidence="2" key="1">
    <citation type="submission" date="2011-08" db="EMBL/GenBank/DDBJ databases">
        <title>The draft genome of Latimeria chalumnae.</title>
        <authorList>
            <person name="Di Palma F."/>
            <person name="Alfoldi J."/>
            <person name="Johnson J."/>
            <person name="Berlin A."/>
            <person name="Gnerre S."/>
            <person name="Jaffe D."/>
            <person name="MacCallum I."/>
            <person name="Young S."/>
            <person name="Walker B.J."/>
            <person name="Lander E."/>
            <person name="Lindblad-Toh K."/>
        </authorList>
    </citation>
    <scope>NUCLEOTIDE SEQUENCE [LARGE SCALE GENOMIC DNA]</scope>
    <source>
        <strain evidence="2">Wild caught</strain>
    </source>
</reference>
<dbReference type="Ensembl" id="ENSLACT00000005422.1">
    <property type="protein sequence ID" value="ENSLACP00000005375.1"/>
    <property type="gene ID" value="ENSLACG00000004779.1"/>
</dbReference>
<dbReference type="Bgee" id="ENSLACG00000004779">
    <property type="expression patterns" value="Expressed in muscle tissue and 6 other cell types or tissues"/>
</dbReference>
<dbReference type="PANTHER" id="PTHR15505:SF4">
    <property type="entry name" value="RIIA DOMAIN-CONTAINING PROTEIN 1"/>
    <property type="match status" value="1"/>
</dbReference>
<dbReference type="GeneTree" id="ENSGT00940000172009"/>
<reference evidence="1" key="2">
    <citation type="submission" date="2025-08" db="UniProtKB">
        <authorList>
            <consortium name="Ensembl"/>
        </authorList>
    </citation>
    <scope>IDENTIFICATION</scope>
</reference>
<dbReference type="OMA" id="AADHFTN"/>